<dbReference type="InterPro" id="IPR050708">
    <property type="entry name" value="T6SS_VgrG/RHS"/>
</dbReference>
<dbReference type="NCBIfam" id="TIGR03696">
    <property type="entry name" value="Rhs_assc_core"/>
    <property type="match status" value="1"/>
</dbReference>
<dbReference type="CDD" id="cd00081">
    <property type="entry name" value="Hint"/>
    <property type="match status" value="1"/>
</dbReference>
<dbReference type="InterPro" id="IPR030934">
    <property type="entry name" value="Intein_C"/>
</dbReference>
<dbReference type="InterPro" id="IPR036844">
    <property type="entry name" value="Hint_dom_sf"/>
</dbReference>
<evidence type="ECO:0000313" key="3">
    <source>
        <dbReference type="Proteomes" id="UP000193834"/>
    </source>
</evidence>
<dbReference type="AlphaFoldDB" id="A0A1X7LGL7"/>
<dbReference type="SUPFAM" id="SSF51294">
    <property type="entry name" value="Hedgehog/intein (Hint) domain"/>
    <property type="match status" value="1"/>
</dbReference>
<evidence type="ECO:0000313" key="2">
    <source>
        <dbReference type="EMBL" id="SMG53018.1"/>
    </source>
</evidence>
<dbReference type="GO" id="GO:0016539">
    <property type="term" value="P:intein-mediated protein splicing"/>
    <property type="evidence" value="ECO:0007669"/>
    <property type="project" value="InterPro"/>
</dbReference>
<dbReference type="SMART" id="SM00306">
    <property type="entry name" value="HintN"/>
    <property type="match status" value="1"/>
</dbReference>
<dbReference type="PROSITE" id="PS50818">
    <property type="entry name" value="INTEIN_C_TER"/>
    <property type="match status" value="1"/>
</dbReference>
<accession>A0A1X7LGL7</accession>
<reference evidence="2 3" key="1">
    <citation type="submission" date="2017-04" db="EMBL/GenBank/DDBJ databases">
        <authorList>
            <person name="Afonso C.L."/>
            <person name="Miller P.J."/>
            <person name="Scott M.A."/>
            <person name="Spackman E."/>
            <person name="Goraichik I."/>
            <person name="Dimitrov K.M."/>
            <person name="Suarez D.L."/>
            <person name="Swayne D.E."/>
        </authorList>
    </citation>
    <scope>NUCLEOTIDE SEQUENCE [LARGE SCALE GENOMIC DNA]</scope>
    <source>
        <strain evidence="2 3">11</strain>
    </source>
</reference>
<sequence>MSYHYTYSGNKLTRLSQQVGDVNASQYDYKHDGNGNIVFRTQNGHSESYTYDFLSRIIGTSGGDQYKYDVQLIQVKKKEVDVKYKYNGDGLLVERESNGGITRYYYDGSNIIAEADIVDGEPVFKARYIRGNRLEQIEYADGKKASVSVNGHGDVTELRDEQGNLLNEYTYDIWGNPLATQETVHNPFRYSGELWDEDTELQYLRARWYDPSVGRFITEDSYKGELNDPQTLYLYAYVANNPLKYIDFSGHDYELPSSSRFRELAQNNAYVGMLDFFRTSFKINQHSGYDGLLNPAAAENLRLLKAGYRDSSDSNIQKVMEIQGLALRNDACSYLVGGCQGGSALITGQGDGYFNISLSNGTSKTNYTVTKTGTYECNCFTAGTKILTKNGEKAIEEIAVGDMVLEKDDLTGDIAYKEVLGLFQKKANEIYYIHVGEEVIEVTGEHPFWLNDVGWTLVKNLKVGDLLVASDGSTKSIEQINKAEVHTTVYNFEVKDYNSYFVSNLGLWVHNCTVTEGMIRSALGNADLKAQQVAVSLPVIQAYVDMALRGQTAPAIKVDNGILVDGYHRYIAGLVIGQIPAYRPYSGGRPSQVIPWEKLRIDPEDWGNR</sequence>
<protein>
    <submittedName>
        <fullName evidence="2">Intein C-terminal splicing region/intein N-terminal splicing region/RHS repeat-associated core domain-containing protein</fullName>
    </submittedName>
</protein>
<dbReference type="NCBIfam" id="TIGR01443">
    <property type="entry name" value="intein_Cterm"/>
    <property type="match status" value="1"/>
</dbReference>
<organism evidence="2 3">
    <name type="scientific">Paenibacillus aquistagni</name>
    <dbReference type="NCBI Taxonomy" id="1852522"/>
    <lineage>
        <taxon>Bacteria</taxon>
        <taxon>Bacillati</taxon>
        <taxon>Bacillota</taxon>
        <taxon>Bacilli</taxon>
        <taxon>Bacillales</taxon>
        <taxon>Paenibacillaceae</taxon>
        <taxon>Paenibacillus</taxon>
    </lineage>
</organism>
<dbReference type="EMBL" id="FXAZ01000005">
    <property type="protein sequence ID" value="SMG53018.1"/>
    <property type="molecule type" value="Genomic_DNA"/>
</dbReference>
<evidence type="ECO:0000259" key="1">
    <source>
        <dbReference type="SMART" id="SM00306"/>
    </source>
</evidence>
<dbReference type="Gene3D" id="2.170.16.10">
    <property type="entry name" value="Hedgehog/Intein (Hint) domain"/>
    <property type="match status" value="1"/>
</dbReference>
<dbReference type="Gene3D" id="2.180.10.10">
    <property type="entry name" value="RHS repeat-associated core"/>
    <property type="match status" value="1"/>
</dbReference>
<dbReference type="InterPro" id="IPR022385">
    <property type="entry name" value="Rhs_assc_core"/>
</dbReference>
<dbReference type="InterPro" id="IPR003587">
    <property type="entry name" value="Hint_dom_N"/>
</dbReference>
<dbReference type="STRING" id="1852522.SAMN06295960_3429"/>
<proteinExistence type="predicted"/>
<keyword evidence="3" id="KW-1185">Reference proteome</keyword>
<gene>
    <name evidence="2" type="ORF">SAMN06295960_3429</name>
</gene>
<dbReference type="Pfam" id="PF07591">
    <property type="entry name" value="PT-HINT"/>
    <property type="match status" value="1"/>
</dbReference>
<feature type="domain" description="Hint" evidence="1">
    <location>
        <begin position="377"/>
        <end position="471"/>
    </location>
</feature>
<dbReference type="PROSITE" id="PS50817">
    <property type="entry name" value="INTEIN_N_TER"/>
    <property type="match status" value="1"/>
</dbReference>
<dbReference type="Proteomes" id="UP000193834">
    <property type="component" value="Unassembled WGS sequence"/>
</dbReference>
<dbReference type="InterPro" id="IPR006141">
    <property type="entry name" value="Intein_N"/>
</dbReference>
<dbReference type="NCBIfam" id="TIGR01445">
    <property type="entry name" value="intein_Nterm"/>
    <property type="match status" value="1"/>
</dbReference>
<dbReference type="PANTHER" id="PTHR32305">
    <property type="match status" value="1"/>
</dbReference>
<name>A0A1X7LGL7_9BACL</name>
<dbReference type="PANTHER" id="PTHR32305:SF15">
    <property type="entry name" value="PROTEIN RHSA-RELATED"/>
    <property type="match status" value="1"/>
</dbReference>